<dbReference type="RefSeq" id="WP_413782660.1">
    <property type="nucleotide sequence ID" value="NZ_JAUOZS010000002.1"/>
</dbReference>
<evidence type="ECO:0000313" key="2">
    <source>
        <dbReference type="Proteomes" id="UP001254848"/>
    </source>
</evidence>
<sequence>MGDIIVGKHVLESLSLGMYSNPFDIFREYIQNATDSIDNAYAQGLLSPDGGEITLTVNENSKSVSIRDNGTGISIHSAVKKLTDVGNSDKDYEENRGFRGIGRLGGLGYANALYFITSVQGEAVRTVIKWDCVRLKQLLSPSNTEKEDIIDVIEEVMSSYQEDDDTQSHYFEVRLEGISDTFSDLYNSEKIDRYLSAVAPVDFDGQRFQVSSIIKEHFTAKGHPIPTYKICHTRRHKPIYKPYTRTLSTGLQKRTHNKDYVKDVEFVYEIASDGTPLYIGWLAITDFSGQIRDEILQGIRLRKGNILVGDNTTFSRFFPSEGAVANKMFAAEIHILHPDVIPNAKRDDFEPGKVYQELATKLSTWAEHLNRTYRRGSSKIISAIRNIDKAFTELSDLERQIDTGSISSDVKRDKYISDLNKIQKSILTPKKELDVAIRKGNIDPDKKDTVTKRIKQAEESEKTLIHISNKIINADYATKRDLPTSYSKDERQIYQRIIAVIDNFFAHDLDIANKLREAIKIELSVKKK</sequence>
<keyword evidence="1" id="KW-0067">ATP-binding</keyword>
<dbReference type="EMBL" id="JAUOZS010000002">
    <property type="protein sequence ID" value="MDT8904099.1"/>
    <property type="molecule type" value="Genomic_DNA"/>
</dbReference>
<keyword evidence="2" id="KW-1185">Reference proteome</keyword>
<dbReference type="Proteomes" id="UP001254848">
    <property type="component" value="Unassembled WGS sequence"/>
</dbReference>
<dbReference type="GO" id="GO:0005524">
    <property type="term" value="F:ATP binding"/>
    <property type="evidence" value="ECO:0007669"/>
    <property type="project" value="UniProtKB-KW"/>
</dbReference>
<comment type="caution">
    <text evidence="1">The sequence shown here is derived from an EMBL/GenBank/DDBJ whole genome shotgun (WGS) entry which is preliminary data.</text>
</comment>
<gene>
    <name evidence="1" type="ORF">Q4T40_22925</name>
</gene>
<evidence type="ECO:0000313" key="1">
    <source>
        <dbReference type="EMBL" id="MDT8904099.1"/>
    </source>
</evidence>
<organism evidence="1 2">
    <name type="scientific">Anaeroselena agilis</name>
    <dbReference type="NCBI Taxonomy" id="3063788"/>
    <lineage>
        <taxon>Bacteria</taxon>
        <taxon>Bacillati</taxon>
        <taxon>Bacillota</taxon>
        <taxon>Negativicutes</taxon>
        <taxon>Acetonemataceae</taxon>
        <taxon>Anaeroselena</taxon>
    </lineage>
</organism>
<dbReference type="InterPro" id="IPR036890">
    <property type="entry name" value="HATPase_C_sf"/>
</dbReference>
<reference evidence="1 2" key="1">
    <citation type="submission" date="2023-07" db="EMBL/GenBank/DDBJ databases">
        <title>The novel representative of Negativicutes class, Anaeroselena agilis gen. nov. sp. nov.</title>
        <authorList>
            <person name="Prokofeva M.I."/>
            <person name="Elcheninov A.G."/>
            <person name="Klyukina A."/>
            <person name="Kublanov I.V."/>
            <person name="Frolov E.N."/>
            <person name="Podosokorskaya O.A."/>
        </authorList>
    </citation>
    <scope>NUCLEOTIDE SEQUENCE [LARGE SCALE GENOMIC DNA]</scope>
    <source>
        <strain evidence="1 2">4137-cl</strain>
    </source>
</reference>
<name>A0ABU3P4W9_9FIRM</name>
<accession>A0ABU3P4W9</accession>
<dbReference type="Pfam" id="PF13589">
    <property type="entry name" value="HATPase_c_3"/>
    <property type="match status" value="1"/>
</dbReference>
<keyword evidence="1" id="KW-0547">Nucleotide-binding</keyword>
<protein>
    <submittedName>
        <fullName evidence="1">ATP-binding protein</fullName>
    </submittedName>
</protein>
<dbReference type="Gene3D" id="3.30.565.10">
    <property type="entry name" value="Histidine kinase-like ATPase, C-terminal domain"/>
    <property type="match status" value="1"/>
</dbReference>
<proteinExistence type="predicted"/>
<dbReference type="SUPFAM" id="SSF55874">
    <property type="entry name" value="ATPase domain of HSP90 chaperone/DNA topoisomerase II/histidine kinase"/>
    <property type="match status" value="1"/>
</dbReference>